<reference evidence="4" key="1">
    <citation type="journal article" date="2023" name="Comput. Struct. Biotechnol. J.">
        <title>Discovery of a novel marine Bacteroidetes with a rich repertoire of carbohydrate-active enzymes.</title>
        <authorList>
            <person name="Chen B."/>
            <person name="Liu G."/>
            <person name="Chen Q."/>
            <person name="Wang H."/>
            <person name="Liu L."/>
            <person name="Tang K."/>
        </authorList>
    </citation>
    <scope>NUCLEOTIDE SEQUENCE</scope>
    <source>
        <strain evidence="4">TK19036</strain>
    </source>
</reference>
<dbReference type="AlphaFoldDB" id="A0AA49GIU3"/>
<dbReference type="PANTHER" id="PTHR46401">
    <property type="entry name" value="GLYCOSYLTRANSFERASE WBBK-RELATED"/>
    <property type="match status" value="1"/>
</dbReference>
<dbReference type="GO" id="GO:0009103">
    <property type="term" value="P:lipopolysaccharide biosynthetic process"/>
    <property type="evidence" value="ECO:0007669"/>
    <property type="project" value="TreeGrafter"/>
</dbReference>
<keyword evidence="1" id="KW-0808">Transferase</keyword>
<dbReference type="Pfam" id="PF13439">
    <property type="entry name" value="Glyco_transf_4"/>
    <property type="match status" value="1"/>
</dbReference>
<name>A0AA49GIU3_9BACT</name>
<dbReference type="InterPro" id="IPR001296">
    <property type="entry name" value="Glyco_trans_1"/>
</dbReference>
<dbReference type="CDD" id="cd03809">
    <property type="entry name" value="GT4_MtfB-like"/>
    <property type="match status" value="1"/>
</dbReference>
<gene>
    <name evidence="4" type="ORF">K4G66_18965</name>
</gene>
<dbReference type="Pfam" id="PF00534">
    <property type="entry name" value="Glycos_transf_1"/>
    <property type="match status" value="1"/>
</dbReference>
<organism evidence="4">
    <name type="scientific">Roseihalotalea indica</name>
    <dbReference type="NCBI Taxonomy" id="2867963"/>
    <lineage>
        <taxon>Bacteria</taxon>
        <taxon>Pseudomonadati</taxon>
        <taxon>Bacteroidota</taxon>
        <taxon>Cytophagia</taxon>
        <taxon>Cytophagales</taxon>
        <taxon>Catalimonadaceae</taxon>
        <taxon>Roseihalotalea</taxon>
    </lineage>
</organism>
<evidence type="ECO:0000259" key="3">
    <source>
        <dbReference type="Pfam" id="PF13439"/>
    </source>
</evidence>
<proteinExistence type="predicted"/>
<dbReference type="Gene3D" id="3.40.50.2000">
    <property type="entry name" value="Glycogen Phosphorylase B"/>
    <property type="match status" value="2"/>
</dbReference>
<evidence type="ECO:0000259" key="2">
    <source>
        <dbReference type="Pfam" id="PF00534"/>
    </source>
</evidence>
<dbReference type="SUPFAM" id="SSF53756">
    <property type="entry name" value="UDP-Glycosyltransferase/glycogen phosphorylase"/>
    <property type="match status" value="1"/>
</dbReference>
<accession>A0AA49GIU3</accession>
<dbReference type="GO" id="GO:0016757">
    <property type="term" value="F:glycosyltransferase activity"/>
    <property type="evidence" value="ECO:0007669"/>
    <property type="project" value="InterPro"/>
</dbReference>
<sequence length="373" mass="42813">MIHSDERIVMVTDHHVDCGIGYYSLELAKAMQELQEVLLIKPYRDNHNDGWLHEEYAWLKKARYRSLRDLRPYILPFFLRKAMVGERGSLLHGHWFLSGLAATYATQMPVVITMHDVSLLHVSDSNDKYLNYYRWAINRFRRQGIPLIVVSEQSRQDTITFARYPEELVFAVHNGINIDHFYPAEIPKSNDRFTLVYSGGLGKRKNLDLLLKAYQRLQEKYDFLQLNIAGNNPQQTPYPALAQSLHLNHVTFTGFVPDHAMNDFYNAGDLMVYTSEYEGFGMAPLEGMACGLPVISTTGGALAEVSGGGADLVGYDVEELVEKISQVIEDTRYREDLARRGQAWVKQYTWKNTALKTHEIYQIAVQHKPCKYV</sequence>
<evidence type="ECO:0000313" key="4">
    <source>
        <dbReference type="EMBL" id="WKN34461.1"/>
    </source>
</evidence>
<protein>
    <submittedName>
        <fullName evidence="4">Glycosyltransferase family 1 protein</fullName>
    </submittedName>
</protein>
<evidence type="ECO:0000256" key="1">
    <source>
        <dbReference type="ARBA" id="ARBA00022679"/>
    </source>
</evidence>
<dbReference type="PANTHER" id="PTHR46401:SF2">
    <property type="entry name" value="GLYCOSYLTRANSFERASE WBBK-RELATED"/>
    <property type="match status" value="1"/>
</dbReference>
<dbReference type="EMBL" id="CP120682">
    <property type="protein sequence ID" value="WKN34461.1"/>
    <property type="molecule type" value="Genomic_DNA"/>
</dbReference>
<feature type="domain" description="Glycosyl transferase family 1" evidence="2">
    <location>
        <begin position="184"/>
        <end position="343"/>
    </location>
</feature>
<feature type="domain" description="Glycosyltransferase subfamily 4-like N-terminal" evidence="3">
    <location>
        <begin position="19"/>
        <end position="179"/>
    </location>
</feature>
<reference evidence="4" key="2">
    <citation type="journal article" date="2024" name="Antonie Van Leeuwenhoek">
        <title>Roseihalotalea indica gen. nov., sp. nov., a halophilic Bacteroidetes from mesopelagic Southwest Indian Ocean with higher carbohydrate metabolic potential.</title>
        <authorList>
            <person name="Chen B."/>
            <person name="Zhang M."/>
            <person name="Lin D."/>
            <person name="Ye J."/>
            <person name="Tang K."/>
        </authorList>
    </citation>
    <scope>NUCLEOTIDE SEQUENCE</scope>
    <source>
        <strain evidence="4">TK19036</strain>
    </source>
</reference>
<dbReference type="InterPro" id="IPR028098">
    <property type="entry name" value="Glyco_trans_4-like_N"/>
</dbReference>